<keyword evidence="1" id="KW-0472">Membrane</keyword>
<evidence type="ECO:0000256" key="1">
    <source>
        <dbReference type="SAM" id="Phobius"/>
    </source>
</evidence>
<organism evidence="2 3">
    <name type="scientific">Pararhodobacter zhoushanensis</name>
    <dbReference type="NCBI Taxonomy" id="2479545"/>
    <lineage>
        <taxon>Bacteria</taxon>
        <taxon>Pseudomonadati</taxon>
        <taxon>Pseudomonadota</taxon>
        <taxon>Alphaproteobacteria</taxon>
        <taxon>Rhodobacterales</taxon>
        <taxon>Paracoccaceae</taxon>
        <taxon>Pararhodobacter</taxon>
    </lineage>
</organism>
<protein>
    <submittedName>
        <fullName evidence="2">Uncharacterized protein</fullName>
    </submittedName>
</protein>
<evidence type="ECO:0000313" key="2">
    <source>
        <dbReference type="EMBL" id="MCW1933805.1"/>
    </source>
</evidence>
<gene>
    <name evidence="2" type="ORF">OKW52_16460</name>
</gene>
<reference evidence="2 3" key="1">
    <citation type="submission" date="2022-10" db="EMBL/GenBank/DDBJ databases">
        <title>Pararhodobacter sp. nov., isolated from marine algae.</title>
        <authorList>
            <person name="Choi B.J."/>
            <person name="Kim J.M."/>
            <person name="Lee J.K."/>
            <person name="Choi D.G."/>
            <person name="Jeon C.O."/>
        </authorList>
    </citation>
    <scope>NUCLEOTIDE SEQUENCE [LARGE SCALE GENOMIC DNA]</scope>
    <source>
        <strain evidence="2 3">ZQ420</strain>
    </source>
</reference>
<feature type="transmembrane region" description="Helical" evidence="1">
    <location>
        <begin position="13"/>
        <end position="35"/>
    </location>
</feature>
<keyword evidence="1" id="KW-0812">Transmembrane</keyword>
<keyword evidence="3" id="KW-1185">Reference proteome</keyword>
<name>A0ABT3H241_9RHOB</name>
<accession>A0ABT3H241</accession>
<dbReference type="Proteomes" id="UP001208938">
    <property type="component" value="Unassembled WGS sequence"/>
</dbReference>
<comment type="caution">
    <text evidence="2">The sequence shown here is derived from an EMBL/GenBank/DDBJ whole genome shotgun (WGS) entry which is preliminary data.</text>
</comment>
<evidence type="ECO:0000313" key="3">
    <source>
        <dbReference type="Proteomes" id="UP001208938"/>
    </source>
</evidence>
<dbReference type="RefSeq" id="WP_264506676.1">
    <property type="nucleotide sequence ID" value="NZ_JAPDFL010000001.1"/>
</dbReference>
<keyword evidence="1" id="KW-1133">Transmembrane helix</keyword>
<sequence length="54" mass="6029">MPRYDDRPGFFGYLFRLVLILVLVGGLGFVAFAYFGDLGRPPEPRSLPVDLQLG</sequence>
<proteinExistence type="predicted"/>
<dbReference type="EMBL" id="JAPDFL010000001">
    <property type="protein sequence ID" value="MCW1933805.1"/>
    <property type="molecule type" value="Genomic_DNA"/>
</dbReference>